<keyword evidence="7 13" id="KW-0067">ATP-binding</keyword>
<dbReference type="Pfam" id="PF00528">
    <property type="entry name" value="BPD_transp_1"/>
    <property type="match status" value="1"/>
</dbReference>
<dbReference type="EMBL" id="BJXB01000015">
    <property type="protein sequence ID" value="GEM47788.1"/>
    <property type="molecule type" value="Genomic_DNA"/>
</dbReference>
<comment type="caution">
    <text evidence="13">The sequence shown here is derived from an EMBL/GenBank/DDBJ whole genome shotgun (WGS) entry which is preliminary data.</text>
</comment>
<dbReference type="PANTHER" id="PTHR42788">
    <property type="entry name" value="TAURINE IMPORT ATP-BINDING PROTEIN-RELATED"/>
    <property type="match status" value="1"/>
</dbReference>
<evidence type="ECO:0000313" key="14">
    <source>
        <dbReference type="Proteomes" id="UP000321306"/>
    </source>
</evidence>
<evidence type="ECO:0000256" key="9">
    <source>
        <dbReference type="ARBA" id="ARBA00023136"/>
    </source>
</evidence>
<dbReference type="SMART" id="SM00382">
    <property type="entry name" value="AAA"/>
    <property type="match status" value="1"/>
</dbReference>
<dbReference type="PROSITE" id="PS50893">
    <property type="entry name" value="ABC_TRANSPORTER_2"/>
    <property type="match status" value="1"/>
</dbReference>
<dbReference type="PROSITE" id="PS00211">
    <property type="entry name" value="ABC_TRANSPORTER_1"/>
    <property type="match status" value="1"/>
</dbReference>
<evidence type="ECO:0000259" key="11">
    <source>
        <dbReference type="PROSITE" id="PS50893"/>
    </source>
</evidence>
<evidence type="ECO:0000313" key="13">
    <source>
        <dbReference type="EMBL" id="GEM47788.1"/>
    </source>
</evidence>
<dbReference type="PROSITE" id="PS50928">
    <property type="entry name" value="ABC_TM1"/>
    <property type="match status" value="1"/>
</dbReference>
<keyword evidence="8 10" id="KW-1133">Transmembrane helix</keyword>
<comment type="subcellular location">
    <subcellularLocation>
        <location evidence="10">Cell membrane</location>
        <topology evidence="10">Multi-pass membrane protein</topology>
    </subcellularLocation>
    <subcellularLocation>
        <location evidence="2">Cell membrane</location>
        <topology evidence="2">Peripheral membrane protein</topology>
    </subcellularLocation>
    <subcellularLocation>
        <location evidence="1">Membrane</location>
        <topology evidence="1">Multi-pass membrane protein</topology>
    </subcellularLocation>
</comment>
<dbReference type="GO" id="GO:0055085">
    <property type="term" value="P:transmembrane transport"/>
    <property type="evidence" value="ECO:0007669"/>
    <property type="project" value="InterPro"/>
</dbReference>
<keyword evidence="14" id="KW-1185">Reference proteome</keyword>
<dbReference type="RefSeq" id="WP_146886316.1">
    <property type="nucleotide sequence ID" value="NZ_BJXB01000015.1"/>
</dbReference>
<feature type="domain" description="ABC transmembrane type-1" evidence="12">
    <location>
        <begin position="292"/>
        <end position="476"/>
    </location>
</feature>
<dbReference type="Gene3D" id="1.10.3720.10">
    <property type="entry name" value="MetI-like"/>
    <property type="match status" value="1"/>
</dbReference>
<dbReference type="InterPro" id="IPR027417">
    <property type="entry name" value="P-loop_NTPase"/>
</dbReference>
<evidence type="ECO:0000256" key="3">
    <source>
        <dbReference type="ARBA" id="ARBA00022448"/>
    </source>
</evidence>
<dbReference type="SUPFAM" id="SSF52540">
    <property type="entry name" value="P-loop containing nucleoside triphosphate hydrolases"/>
    <property type="match status" value="1"/>
</dbReference>
<feature type="transmembrane region" description="Helical" evidence="10">
    <location>
        <begin position="330"/>
        <end position="352"/>
    </location>
</feature>
<dbReference type="AlphaFoldDB" id="A0A511N5P0"/>
<dbReference type="OrthoDB" id="61712at2"/>
<dbReference type="InterPro" id="IPR050166">
    <property type="entry name" value="ABC_transporter_ATP-bind"/>
</dbReference>
<feature type="transmembrane region" description="Helical" evidence="10">
    <location>
        <begin position="454"/>
        <end position="475"/>
    </location>
</feature>
<name>A0A511N5P0_DEIC1</name>
<keyword evidence="6" id="KW-0547">Nucleotide-binding</keyword>
<evidence type="ECO:0000256" key="4">
    <source>
        <dbReference type="ARBA" id="ARBA00022475"/>
    </source>
</evidence>
<feature type="transmembrane region" description="Helical" evidence="10">
    <location>
        <begin position="358"/>
        <end position="378"/>
    </location>
</feature>
<dbReference type="PANTHER" id="PTHR42788:SF7">
    <property type="entry name" value="NITRATE ABC TRANSPORTER ATP-BINDING PROTEIN"/>
    <property type="match status" value="1"/>
</dbReference>
<feature type="transmembrane region" description="Helical" evidence="10">
    <location>
        <begin position="399"/>
        <end position="429"/>
    </location>
</feature>
<evidence type="ECO:0000256" key="2">
    <source>
        <dbReference type="ARBA" id="ARBA00004202"/>
    </source>
</evidence>
<dbReference type="GO" id="GO:0005524">
    <property type="term" value="F:ATP binding"/>
    <property type="evidence" value="ECO:0007669"/>
    <property type="project" value="UniProtKB-KW"/>
</dbReference>
<evidence type="ECO:0000256" key="5">
    <source>
        <dbReference type="ARBA" id="ARBA00022692"/>
    </source>
</evidence>
<keyword evidence="5 10" id="KW-0812">Transmembrane</keyword>
<evidence type="ECO:0000259" key="12">
    <source>
        <dbReference type="PROSITE" id="PS50928"/>
    </source>
</evidence>
<dbReference type="GO" id="GO:0016887">
    <property type="term" value="F:ATP hydrolysis activity"/>
    <property type="evidence" value="ECO:0007669"/>
    <property type="project" value="InterPro"/>
</dbReference>
<feature type="transmembrane region" description="Helical" evidence="10">
    <location>
        <begin position="299"/>
        <end position="318"/>
    </location>
</feature>
<evidence type="ECO:0000256" key="6">
    <source>
        <dbReference type="ARBA" id="ARBA00022741"/>
    </source>
</evidence>
<evidence type="ECO:0000256" key="8">
    <source>
        <dbReference type="ARBA" id="ARBA00022989"/>
    </source>
</evidence>
<organism evidence="13 14">
    <name type="scientific">Deinococcus cellulosilyticus (strain DSM 18568 / NBRC 106333 / KACC 11606 / 5516J-15)</name>
    <dbReference type="NCBI Taxonomy" id="1223518"/>
    <lineage>
        <taxon>Bacteria</taxon>
        <taxon>Thermotogati</taxon>
        <taxon>Deinococcota</taxon>
        <taxon>Deinococci</taxon>
        <taxon>Deinococcales</taxon>
        <taxon>Deinococcaceae</taxon>
        <taxon>Deinococcus</taxon>
    </lineage>
</organism>
<reference evidence="13 14" key="1">
    <citation type="submission" date="2019-07" db="EMBL/GenBank/DDBJ databases">
        <title>Whole genome shotgun sequence of Deinococcus cellulosilyticus NBRC 106333.</title>
        <authorList>
            <person name="Hosoyama A."/>
            <person name="Uohara A."/>
            <person name="Ohji S."/>
            <person name="Ichikawa N."/>
        </authorList>
    </citation>
    <scope>NUCLEOTIDE SEQUENCE [LARGE SCALE GENOMIC DNA]</scope>
    <source>
        <strain evidence="13 14">NBRC 106333</strain>
    </source>
</reference>
<dbReference type="Pfam" id="PF00005">
    <property type="entry name" value="ABC_tran"/>
    <property type="match status" value="1"/>
</dbReference>
<gene>
    <name evidence="13" type="ORF">DC3_34230</name>
</gene>
<dbReference type="CDD" id="cd06261">
    <property type="entry name" value="TM_PBP2"/>
    <property type="match status" value="1"/>
</dbReference>
<proteinExistence type="inferred from homology"/>
<dbReference type="SUPFAM" id="SSF161098">
    <property type="entry name" value="MetI-like"/>
    <property type="match status" value="1"/>
</dbReference>
<sequence>MNKAIELKDIAIELNGRDVLRNVDLTVESGEFIAIIGASGGGKSTLLRVIAGLLKPKQGTVKVCSQPAFVFQNYRLLPWRTVLKNVNLPREVQRKGMEPREALKQVGMDQYHDLYPAELSGGMQARVAVARALAQDSEIILMDEPFAALDALVRERFNAELRRLHRKDRRTILFVTHSIREAVYLADRVVVVKNGGIADIIDTRLEGRVSAYTDGIEAQLRELLGEGNSTLLSNTPPSRKMRVEGWLALLALLVFLLIWHLLSFTQNAFSLPSPLKVLVELQTAWGELYSQMLLTLRTTLMGIACGMVMGIILGYPLGRFPMLERIFSPFLVASQSTPIIAIAPLLIIWLGFGTAPAVVAATLTAFYPVMIATMTGVREVENNYHEYFDTLKASFWQRLWLLEAPGALPVLLGGLKLTASLALIGAVVWEFVSNAPGLGAAINQARAYYNTPRMFAAILLLTTLGAGLYLVVTLLERAVLKYRRRSK</sequence>
<evidence type="ECO:0000256" key="10">
    <source>
        <dbReference type="RuleBase" id="RU363032"/>
    </source>
</evidence>
<accession>A0A511N5P0</accession>
<feature type="domain" description="ABC transporter" evidence="11">
    <location>
        <begin position="5"/>
        <end position="219"/>
    </location>
</feature>
<evidence type="ECO:0000256" key="7">
    <source>
        <dbReference type="ARBA" id="ARBA00022840"/>
    </source>
</evidence>
<dbReference type="Gene3D" id="3.40.50.300">
    <property type="entry name" value="P-loop containing nucleotide triphosphate hydrolases"/>
    <property type="match status" value="1"/>
</dbReference>
<dbReference type="GO" id="GO:0005886">
    <property type="term" value="C:plasma membrane"/>
    <property type="evidence" value="ECO:0007669"/>
    <property type="project" value="UniProtKB-SubCell"/>
</dbReference>
<dbReference type="InterPro" id="IPR003439">
    <property type="entry name" value="ABC_transporter-like_ATP-bd"/>
</dbReference>
<dbReference type="InterPro" id="IPR000515">
    <property type="entry name" value="MetI-like"/>
</dbReference>
<comment type="similarity">
    <text evidence="10">Belongs to the binding-protein-dependent transport system permease family.</text>
</comment>
<keyword evidence="3 10" id="KW-0813">Transport</keyword>
<dbReference type="InterPro" id="IPR003593">
    <property type="entry name" value="AAA+_ATPase"/>
</dbReference>
<dbReference type="Proteomes" id="UP000321306">
    <property type="component" value="Unassembled WGS sequence"/>
</dbReference>
<evidence type="ECO:0000256" key="1">
    <source>
        <dbReference type="ARBA" id="ARBA00004141"/>
    </source>
</evidence>
<dbReference type="InterPro" id="IPR017871">
    <property type="entry name" value="ABC_transporter-like_CS"/>
</dbReference>
<feature type="transmembrane region" description="Helical" evidence="10">
    <location>
        <begin position="243"/>
        <end position="262"/>
    </location>
</feature>
<protein>
    <submittedName>
        <fullName evidence="13">ABC transporter ATP-binding protein</fullName>
    </submittedName>
</protein>
<keyword evidence="9 10" id="KW-0472">Membrane</keyword>
<dbReference type="InterPro" id="IPR035906">
    <property type="entry name" value="MetI-like_sf"/>
</dbReference>
<keyword evidence="4" id="KW-1003">Cell membrane</keyword>